<protein>
    <submittedName>
        <fullName evidence="2">CHAD domain-containing protein</fullName>
    </submittedName>
</protein>
<proteinExistence type="predicted"/>
<evidence type="ECO:0000259" key="1">
    <source>
        <dbReference type="PROSITE" id="PS51708"/>
    </source>
</evidence>
<dbReference type="PANTHER" id="PTHR39339:SF1">
    <property type="entry name" value="CHAD DOMAIN-CONTAINING PROTEIN"/>
    <property type="match status" value="1"/>
</dbReference>
<evidence type="ECO:0000313" key="2">
    <source>
        <dbReference type="EMBL" id="RVW05581.1"/>
    </source>
</evidence>
<dbReference type="Proteomes" id="UP000283479">
    <property type="component" value="Unassembled WGS sequence"/>
</dbReference>
<dbReference type="PROSITE" id="PS51708">
    <property type="entry name" value="CHAD"/>
    <property type="match status" value="1"/>
</dbReference>
<dbReference type="Gene3D" id="1.40.20.10">
    <property type="entry name" value="CHAD domain"/>
    <property type="match status" value="1"/>
</dbReference>
<reference evidence="2 3" key="1">
    <citation type="submission" date="2018-11" db="EMBL/GenBank/DDBJ databases">
        <title>Rhodococcus spongicola sp. nov. and Rhodococcus xishaensis sp. nov. from marine sponges.</title>
        <authorList>
            <person name="Li L."/>
            <person name="Lin H.W."/>
        </authorList>
    </citation>
    <scope>NUCLEOTIDE SEQUENCE [LARGE SCALE GENOMIC DNA]</scope>
    <source>
        <strain evidence="2 3">LHW51113</strain>
    </source>
</reference>
<organism evidence="2 3">
    <name type="scientific">Rhodococcus xishaensis</name>
    <dbReference type="NCBI Taxonomy" id="2487364"/>
    <lineage>
        <taxon>Bacteria</taxon>
        <taxon>Bacillati</taxon>
        <taxon>Actinomycetota</taxon>
        <taxon>Actinomycetes</taxon>
        <taxon>Mycobacteriales</taxon>
        <taxon>Nocardiaceae</taxon>
        <taxon>Rhodococcus</taxon>
    </lineage>
</organism>
<dbReference type="InterPro" id="IPR038186">
    <property type="entry name" value="CHAD_dom_sf"/>
</dbReference>
<dbReference type="RefSeq" id="WP_127951106.1">
    <property type="nucleotide sequence ID" value="NZ_RKLO01000001.1"/>
</dbReference>
<gene>
    <name evidence="2" type="ORF">EGT50_03195</name>
</gene>
<sequence length="297" mass="32446">MGARTHGTAVADVIVPATRQHYERLTSLVADVRVSAPDSVHQMRVSARRLRSLLGSFRLAFPPKATATARDELRWLGSVLGGARDAEVLAERFSELIDTQPADLVLGSVSQRLVGTQEDLCRASHARAVEVLGGARYAALCALLDEVTSGTHPVPADMTLRGGLDKAYRQLRRAARKVLAHSREEAPDIGPALHRVRKRAKKLRYAAEAVAEAEPSAADLATAAKSLQTVLGDHQDGVLARSWIMDTAARARDDGEDTFTYGLLYAIEEQRAGRAAEELPRHVEAIRRAHRELDFRN</sequence>
<accession>A0A3S3APT7</accession>
<evidence type="ECO:0000313" key="3">
    <source>
        <dbReference type="Proteomes" id="UP000283479"/>
    </source>
</evidence>
<dbReference type="InterPro" id="IPR007899">
    <property type="entry name" value="CHAD_dom"/>
</dbReference>
<dbReference type="PANTHER" id="PTHR39339">
    <property type="entry name" value="SLR1444 PROTEIN"/>
    <property type="match status" value="1"/>
</dbReference>
<dbReference type="Pfam" id="PF05235">
    <property type="entry name" value="CHAD"/>
    <property type="match status" value="1"/>
</dbReference>
<feature type="domain" description="CHAD" evidence="1">
    <location>
        <begin position="1"/>
        <end position="288"/>
    </location>
</feature>
<dbReference type="SMART" id="SM00880">
    <property type="entry name" value="CHAD"/>
    <property type="match status" value="1"/>
</dbReference>
<comment type="caution">
    <text evidence="2">The sequence shown here is derived from an EMBL/GenBank/DDBJ whole genome shotgun (WGS) entry which is preliminary data.</text>
</comment>
<name>A0A3S3APT7_9NOCA</name>
<dbReference type="AlphaFoldDB" id="A0A3S3APT7"/>
<keyword evidence="3" id="KW-1185">Reference proteome</keyword>
<dbReference type="OrthoDB" id="9777271at2"/>
<dbReference type="EMBL" id="RKLO01000001">
    <property type="protein sequence ID" value="RVW05581.1"/>
    <property type="molecule type" value="Genomic_DNA"/>
</dbReference>